<feature type="compositionally biased region" description="Polar residues" evidence="1">
    <location>
        <begin position="391"/>
        <end position="409"/>
    </location>
</feature>
<proteinExistence type="predicted"/>
<feature type="compositionally biased region" description="Basic and acidic residues" evidence="1">
    <location>
        <begin position="295"/>
        <end position="310"/>
    </location>
</feature>
<accession>A0A433SKM5</accession>
<feature type="compositionally biased region" description="Low complexity" evidence="1">
    <location>
        <begin position="529"/>
        <end position="541"/>
    </location>
</feature>
<dbReference type="AlphaFoldDB" id="A0A433SKM5"/>
<feature type="region of interest" description="Disordered" evidence="1">
    <location>
        <begin position="526"/>
        <end position="550"/>
    </location>
</feature>
<dbReference type="STRING" id="188477.A0A433SKM5"/>
<feature type="compositionally biased region" description="Polar residues" evidence="1">
    <location>
        <begin position="282"/>
        <end position="291"/>
    </location>
</feature>
<dbReference type="Proteomes" id="UP000271974">
    <property type="component" value="Unassembled WGS sequence"/>
</dbReference>
<evidence type="ECO:0000313" key="3">
    <source>
        <dbReference type="Proteomes" id="UP000271974"/>
    </source>
</evidence>
<feature type="region of interest" description="Disordered" evidence="1">
    <location>
        <begin position="590"/>
        <end position="621"/>
    </location>
</feature>
<comment type="caution">
    <text evidence="2">The sequence shown here is derived from an EMBL/GenBank/DDBJ whole genome shotgun (WGS) entry which is preliminary data.</text>
</comment>
<evidence type="ECO:0000256" key="1">
    <source>
        <dbReference type="SAM" id="MobiDB-lite"/>
    </source>
</evidence>
<protein>
    <submittedName>
        <fullName evidence="2">Uncharacterized protein</fullName>
    </submittedName>
</protein>
<feature type="region of interest" description="Disordered" evidence="1">
    <location>
        <begin position="216"/>
        <end position="320"/>
    </location>
</feature>
<name>A0A433SKM5_ELYCH</name>
<gene>
    <name evidence="2" type="ORF">EGW08_022562</name>
</gene>
<evidence type="ECO:0000313" key="2">
    <source>
        <dbReference type="EMBL" id="RUS69673.1"/>
    </source>
</evidence>
<feature type="compositionally biased region" description="Polar residues" evidence="1">
    <location>
        <begin position="217"/>
        <end position="227"/>
    </location>
</feature>
<reference evidence="2 3" key="1">
    <citation type="submission" date="2019-01" db="EMBL/GenBank/DDBJ databases">
        <title>A draft genome assembly of the solar-powered sea slug Elysia chlorotica.</title>
        <authorList>
            <person name="Cai H."/>
            <person name="Li Q."/>
            <person name="Fang X."/>
            <person name="Li J."/>
            <person name="Curtis N.E."/>
            <person name="Altenburger A."/>
            <person name="Shibata T."/>
            <person name="Feng M."/>
            <person name="Maeda T."/>
            <person name="Schwartz J.A."/>
            <person name="Shigenobu S."/>
            <person name="Lundholm N."/>
            <person name="Nishiyama T."/>
            <person name="Yang H."/>
            <person name="Hasebe M."/>
            <person name="Li S."/>
            <person name="Pierce S.K."/>
            <person name="Wang J."/>
        </authorList>
    </citation>
    <scope>NUCLEOTIDE SEQUENCE [LARGE SCALE GENOMIC DNA]</scope>
    <source>
        <strain evidence="2">EC2010</strain>
        <tissue evidence="2">Whole organism of an adult</tissue>
    </source>
</reference>
<feature type="compositionally biased region" description="Polar residues" evidence="1">
    <location>
        <begin position="235"/>
        <end position="249"/>
    </location>
</feature>
<feature type="region of interest" description="Disordered" evidence="1">
    <location>
        <begin position="389"/>
        <end position="409"/>
    </location>
</feature>
<keyword evidence="3" id="KW-1185">Reference proteome</keyword>
<dbReference type="EMBL" id="RQTK01001609">
    <property type="protein sequence ID" value="RUS69673.1"/>
    <property type="molecule type" value="Genomic_DNA"/>
</dbReference>
<feature type="compositionally biased region" description="Basic and acidic residues" evidence="1">
    <location>
        <begin position="606"/>
        <end position="621"/>
    </location>
</feature>
<sequence length="646" mass="70139">MDKGCEPFHKPSIELSNLSLVSAFGKNSPVERACEIGGNEPLNNVDSLLGHHSENKPGTTTLGFTNAALCRRVSSQCMSVELTKTDSDCGSAVEIPGRGCDCELHDVLCENCIITENTRATSVSLCEENHRLKNTIDSDSQLASVYSTAKDTRATSVRLCEENHRLKNCVEFESPLECAYERYHSKTHSINSSSEDIRAAMRGAFCTESFHIKDLKSSNPTNLGPDTTHTHSPETEGNLTPPNSCSLPDSPQWWWDTDDLTSGHPAQSGDPDGEPGGDTLMILQQRSYSTKTARHGTDCDSSKPTRRDTKYYNPTQHGGEIGVFRKNESGENCDENMTINAETDESISYGSLGAKVSRVCGVHEDSGMCLSPSGMRSGLVGGLGRWESHSRINQSDSGLDSSQPSENMLHTSIPSVVPVSPFESENVLHASTPLVAPTFESENVLHASTPLVAPTFESENVLHASAPLVAPTFESENVLHASAPLVAPPFESENMLHASAPLVAPTFESENVLHASTPFVVQSFESRNSPLSPSPTCSTPLDTMSKAPHRPPELTFRTLKPVNFWDLYGRDRLGGEADCSDILFDSNVEDSNASRDFDGSDTDGIDNTRIRFEKSGEDSGIGIKEKSSRIFLSPSKLQDSDYKDNS</sequence>
<organism evidence="2 3">
    <name type="scientific">Elysia chlorotica</name>
    <name type="common">Eastern emerald elysia</name>
    <name type="synonym">Sea slug</name>
    <dbReference type="NCBI Taxonomy" id="188477"/>
    <lineage>
        <taxon>Eukaryota</taxon>
        <taxon>Metazoa</taxon>
        <taxon>Spiralia</taxon>
        <taxon>Lophotrochozoa</taxon>
        <taxon>Mollusca</taxon>
        <taxon>Gastropoda</taxon>
        <taxon>Heterobranchia</taxon>
        <taxon>Euthyneura</taxon>
        <taxon>Panpulmonata</taxon>
        <taxon>Sacoglossa</taxon>
        <taxon>Placobranchoidea</taxon>
        <taxon>Plakobranchidae</taxon>
        <taxon>Elysia</taxon>
    </lineage>
</organism>